<proteinExistence type="inferred from homology"/>
<dbReference type="GO" id="GO:0050346">
    <property type="term" value="F:trans-L-3-hydroxyproline dehydratase activity"/>
    <property type="evidence" value="ECO:0007669"/>
    <property type="project" value="UniProtKB-ARBA"/>
</dbReference>
<dbReference type="AlphaFoldDB" id="A0A7W8XWA2"/>
<dbReference type="EMBL" id="JACHBI010000014">
    <property type="protein sequence ID" value="MBB5576764.1"/>
    <property type="molecule type" value="Genomic_DNA"/>
</dbReference>
<gene>
    <name evidence="4" type="ORF">GGD50_005409</name>
</gene>
<accession>A0A7W8XWA2</accession>
<organism evidence="4 5">
    <name type="scientific">Rhizobium paranaense</name>
    <dbReference type="NCBI Taxonomy" id="1650438"/>
    <lineage>
        <taxon>Bacteria</taxon>
        <taxon>Pseudomonadati</taxon>
        <taxon>Pseudomonadota</taxon>
        <taxon>Alphaproteobacteria</taxon>
        <taxon>Hyphomicrobiales</taxon>
        <taxon>Rhizobiaceae</taxon>
        <taxon>Rhizobium/Agrobacterium group</taxon>
        <taxon>Rhizobium</taxon>
    </lineage>
</organism>
<protein>
    <submittedName>
        <fullName evidence="4">Proline racemase</fullName>
    </submittedName>
</protein>
<feature type="active site" description="Proton acceptor" evidence="2">
    <location>
        <position position="116"/>
    </location>
</feature>
<dbReference type="PIRSF" id="PIRSF029792">
    <property type="entry name" value="Pro_racemase"/>
    <property type="match status" value="1"/>
</dbReference>
<evidence type="ECO:0000313" key="5">
    <source>
        <dbReference type="Proteomes" id="UP000549882"/>
    </source>
</evidence>
<dbReference type="Gene3D" id="3.10.310.10">
    <property type="entry name" value="Diaminopimelate Epimerase, Chain A, domain 1"/>
    <property type="match status" value="2"/>
</dbReference>
<comment type="caution">
    <text evidence="4">The sequence shown here is derived from an EMBL/GenBank/DDBJ whole genome shotgun (WGS) entry which is preliminary data.</text>
</comment>
<name>A0A7W8XWA2_9HYPH</name>
<evidence type="ECO:0000313" key="4">
    <source>
        <dbReference type="EMBL" id="MBB5576764.1"/>
    </source>
</evidence>
<evidence type="ECO:0000256" key="3">
    <source>
        <dbReference type="SAM" id="MobiDB-lite"/>
    </source>
</evidence>
<evidence type="ECO:0000256" key="2">
    <source>
        <dbReference type="PIRSR" id="PIRSR029792-1"/>
    </source>
</evidence>
<dbReference type="GO" id="GO:0047580">
    <property type="term" value="F:4-hydroxyproline epimerase activity"/>
    <property type="evidence" value="ECO:0007669"/>
    <property type="project" value="TreeGrafter"/>
</dbReference>
<dbReference type="Proteomes" id="UP000549882">
    <property type="component" value="Unassembled WGS sequence"/>
</dbReference>
<feature type="compositionally biased region" description="Polar residues" evidence="3">
    <location>
        <begin position="9"/>
        <end position="22"/>
    </location>
</feature>
<keyword evidence="5" id="KW-1185">Reference proteome</keyword>
<dbReference type="RefSeq" id="WP_246451530.1">
    <property type="nucleotide sequence ID" value="NZ_JACHBI010000014.1"/>
</dbReference>
<dbReference type="PANTHER" id="PTHR33442:SF5">
    <property type="entry name" value="BIFUNCTIONAL TRANS-3-HYDROXY-L-PROLINE DEHYDRATASE_2-EPIMERASE"/>
    <property type="match status" value="1"/>
</dbReference>
<dbReference type="InterPro" id="IPR008794">
    <property type="entry name" value="Pro_racemase_fam"/>
</dbReference>
<comment type="similarity">
    <text evidence="1">Belongs to the proline racemase family.</text>
</comment>
<dbReference type="PANTHER" id="PTHR33442">
    <property type="entry name" value="TRANS-3-HYDROXY-L-PROLINE DEHYDRATASE"/>
    <property type="match status" value="1"/>
</dbReference>
<sequence>MPCAHRATGTRSPRNQMNTQAQGSVDMGFKRTIHAVDTHAGTPMRVVTGGIPHIPGNSVYEKMKWLESNDDQLRKLLLREPRGYSAHCCNIIVPPSHPEADAGYVIMEQIEYPVMSGGNTISVVTVLLEMGMLPMKEPVTELVLEAPAGLIRVKAECKDGKVKNVTFKNVPAFAAHLDAVIDVPHLGKVTVDVGWGGMFYAIADVRQFPGLELIPEYGREIARVSSMIRQAAIEQLPVMHPDYPGVGITISQLSGPTDDPNADWKNAVTMASGDFSWDNPATWTGALDRCPCGTGTCAKMAVLHAKGELPLNQAFRHQGILGNIYTGRLVEEATIGDKRAVVPTVSGTSWIYGLNTIVLDNDDPFTEGFTVGDTWA</sequence>
<dbReference type="Pfam" id="PF05544">
    <property type="entry name" value="Pro_racemase"/>
    <property type="match status" value="1"/>
</dbReference>
<dbReference type="SFLD" id="SFLDS00028">
    <property type="entry name" value="Proline_Racemase"/>
    <property type="match status" value="1"/>
</dbReference>
<evidence type="ECO:0000256" key="1">
    <source>
        <dbReference type="ARBA" id="ARBA00007529"/>
    </source>
</evidence>
<feature type="region of interest" description="Disordered" evidence="3">
    <location>
        <begin position="1"/>
        <end position="22"/>
    </location>
</feature>
<feature type="active site" description="Proton donor" evidence="2">
    <location>
        <position position="292"/>
    </location>
</feature>
<reference evidence="4 5" key="1">
    <citation type="submission" date="2020-08" db="EMBL/GenBank/DDBJ databases">
        <title>Genomic Encyclopedia of Type Strains, Phase IV (KMG-V): Genome sequencing to study the core and pangenomes of soil and plant-associated prokaryotes.</title>
        <authorList>
            <person name="Whitman W."/>
        </authorList>
    </citation>
    <scope>NUCLEOTIDE SEQUENCE [LARGE SCALE GENOMIC DNA]</scope>
    <source>
        <strain evidence="4 5">SEMIA 4064</strain>
    </source>
</reference>
<dbReference type="SUPFAM" id="SSF54506">
    <property type="entry name" value="Diaminopimelate epimerase-like"/>
    <property type="match status" value="1"/>
</dbReference>